<evidence type="ECO:0000256" key="6">
    <source>
        <dbReference type="SAM" id="MobiDB-lite"/>
    </source>
</evidence>
<dbReference type="SUPFAM" id="SSF81296">
    <property type="entry name" value="E set domains"/>
    <property type="match status" value="1"/>
</dbReference>
<evidence type="ECO:0000313" key="8">
    <source>
        <dbReference type="EMBL" id="TDD76835.1"/>
    </source>
</evidence>
<evidence type="ECO:0000259" key="7">
    <source>
        <dbReference type="SMART" id="SM00642"/>
    </source>
</evidence>
<dbReference type="SUPFAM" id="SSF51011">
    <property type="entry name" value="Glycosyl hydrolase domain"/>
    <property type="match status" value="1"/>
</dbReference>
<dbReference type="OrthoDB" id="9800174at2"/>
<dbReference type="InterPro" id="IPR013780">
    <property type="entry name" value="Glyco_hydro_b"/>
</dbReference>
<dbReference type="Proteomes" id="UP000294513">
    <property type="component" value="Unassembled WGS sequence"/>
</dbReference>
<dbReference type="SUPFAM" id="SSF51445">
    <property type="entry name" value="(Trans)glycosidases"/>
    <property type="match status" value="1"/>
</dbReference>
<dbReference type="Pfam" id="PF02806">
    <property type="entry name" value="Alpha-amylase_C"/>
    <property type="match status" value="1"/>
</dbReference>
<dbReference type="InterPro" id="IPR004193">
    <property type="entry name" value="Glyco_hydro_13_N"/>
</dbReference>
<dbReference type="InterPro" id="IPR037439">
    <property type="entry name" value="Branching_enzy"/>
</dbReference>
<dbReference type="PANTHER" id="PTHR43651:SF11">
    <property type="entry name" value="MALTO-OLIGOSYLTREHALOSE TREHALOHYDROLASE"/>
    <property type="match status" value="1"/>
</dbReference>
<feature type="active site" description="Nucleophile" evidence="5">
    <location>
        <position position="481"/>
    </location>
</feature>
<dbReference type="InterPro" id="IPR013783">
    <property type="entry name" value="Ig-like_fold"/>
</dbReference>
<organism evidence="8 9">
    <name type="scientific">Actinomadura rubrisoli</name>
    <dbReference type="NCBI Taxonomy" id="2530368"/>
    <lineage>
        <taxon>Bacteria</taxon>
        <taxon>Bacillati</taxon>
        <taxon>Actinomycetota</taxon>
        <taxon>Actinomycetes</taxon>
        <taxon>Streptosporangiales</taxon>
        <taxon>Thermomonosporaceae</taxon>
        <taxon>Actinomadura</taxon>
    </lineage>
</organism>
<dbReference type="InterPro" id="IPR006047">
    <property type="entry name" value="GH13_cat_dom"/>
</dbReference>
<comment type="catalytic activity">
    <reaction evidence="1">
        <text>Transfers a segment of a (1-&gt;4)-alpha-D-glucan chain to a primary hydroxy group in a similar glucan chain.</text>
        <dbReference type="EC" id="2.4.1.18"/>
    </reaction>
</comment>
<dbReference type="EMBL" id="SMKU01000203">
    <property type="protein sequence ID" value="TDD76835.1"/>
    <property type="molecule type" value="Genomic_DNA"/>
</dbReference>
<dbReference type="InterPro" id="IPR014756">
    <property type="entry name" value="Ig_E-set"/>
</dbReference>
<feature type="region of interest" description="Disordered" evidence="6">
    <location>
        <begin position="809"/>
        <end position="832"/>
    </location>
</feature>
<comment type="caution">
    <text evidence="8">The sequence shown here is derived from an EMBL/GenBank/DDBJ whole genome shotgun (WGS) entry which is preliminary data.</text>
</comment>
<dbReference type="Gene3D" id="2.60.40.1180">
    <property type="entry name" value="Golgi alpha-mannosidase II"/>
    <property type="match status" value="1"/>
</dbReference>
<reference evidence="8 9" key="1">
    <citation type="submission" date="2019-03" db="EMBL/GenBank/DDBJ databases">
        <title>Draft genome sequences of novel Actinobacteria.</title>
        <authorList>
            <person name="Sahin N."/>
            <person name="Ay H."/>
            <person name="Saygin H."/>
        </authorList>
    </citation>
    <scope>NUCLEOTIDE SEQUENCE [LARGE SCALE GENOMIC DNA]</scope>
    <source>
        <strain evidence="8 9">H3C3</strain>
    </source>
</reference>
<keyword evidence="9" id="KW-1185">Reference proteome</keyword>
<dbReference type="AlphaFoldDB" id="A0A4R5AWD3"/>
<evidence type="ECO:0000256" key="5">
    <source>
        <dbReference type="PIRSR" id="PIRSR000463-1"/>
    </source>
</evidence>
<dbReference type="PANTHER" id="PTHR43651">
    <property type="entry name" value="1,4-ALPHA-GLUCAN-BRANCHING ENZYME"/>
    <property type="match status" value="1"/>
</dbReference>
<dbReference type="EC" id="2.4.1.18" evidence="3"/>
<feature type="compositionally biased region" description="Basic and acidic residues" evidence="6">
    <location>
        <begin position="822"/>
        <end position="832"/>
    </location>
</feature>
<comment type="similarity">
    <text evidence="2">Belongs to the glycosyl hydrolase 13 family. GlgB subfamily.</text>
</comment>
<dbReference type="Gene3D" id="2.60.40.10">
    <property type="entry name" value="Immunoglobulins"/>
    <property type="match status" value="1"/>
</dbReference>
<feature type="domain" description="Glycosyl hydrolase family 13 catalytic" evidence="7">
    <location>
        <begin position="302"/>
        <end position="694"/>
    </location>
</feature>
<dbReference type="GO" id="GO:0043169">
    <property type="term" value="F:cation binding"/>
    <property type="evidence" value="ECO:0007669"/>
    <property type="project" value="InterPro"/>
</dbReference>
<dbReference type="Gene3D" id="3.20.20.80">
    <property type="entry name" value="Glycosidases"/>
    <property type="match status" value="1"/>
</dbReference>
<dbReference type="Pfam" id="PF00128">
    <property type="entry name" value="Alpha-amylase"/>
    <property type="match status" value="1"/>
</dbReference>
<dbReference type="GO" id="GO:0003844">
    <property type="term" value="F:1,4-alpha-glucan branching enzyme activity"/>
    <property type="evidence" value="ECO:0007669"/>
    <property type="project" value="UniProtKB-EC"/>
</dbReference>
<dbReference type="CDD" id="cd11325">
    <property type="entry name" value="AmyAc_GTHase"/>
    <property type="match status" value="1"/>
</dbReference>
<accession>A0A4R5AWD3</accession>
<dbReference type="InterPro" id="IPR006048">
    <property type="entry name" value="A-amylase/branching_C"/>
</dbReference>
<dbReference type="GO" id="GO:0005978">
    <property type="term" value="P:glycogen biosynthetic process"/>
    <property type="evidence" value="ECO:0007669"/>
    <property type="project" value="InterPro"/>
</dbReference>
<dbReference type="SMART" id="SM00642">
    <property type="entry name" value="Aamy"/>
    <property type="match status" value="1"/>
</dbReference>
<evidence type="ECO:0000313" key="9">
    <source>
        <dbReference type="Proteomes" id="UP000294513"/>
    </source>
</evidence>
<sequence length="832" mass="92171">MMRPVQFIYHTGIPRPGFRNVRLSGSWDGQGRPSQEWAVTPMDQFTDETGCPAFRATVEFPDDQAGQGYSWGVLVDGPAGHDVWAIPTEAKDAASTARGRDFVLADATPAQHYWLSTARRLGANKRHTEQGRPRLEFGVWAPNAQAVSVVFGDPVSGYIADDGTGVDEDIGRIPMSRDDEGVWTTDPSDQRLADYEGLRNRPYMFEVVKDNGRVAYRTDLYSRTQIGRGAVDPADPAAGRPFSGRYQDLDGTVGCSVVIDPDRSTRHFSEPEWPPREWVPDDEFWREEHDPGRPVPTRVEDLVIYEMHLAGLGAGDVDSEGRPVPGDIEDAVALLDHLAELGINAVELLPVSEFEGTASWGYGTSHYYAVECSAGGREQLKHFVRACHQRGIAVILDMVFNHYHHHAERAQWAYDSDEHSRNIYYWYEGRESDYADPTGGYIDNMSTAWAPRFWEEHVRQYLISSAVAHMVQFHVDGFRMDQTTSIHAYSVLHADGRPVGAANAFGAKFLRELTRTLRLIRPEVFLLAEDHSGWDAVTHDPDAGGLGFDAVWYADFYHHLAGDTGHAGAANLLTQAAIADGRPLAMDYFAGALQASGDAKVVYHESHDEAGNSRYSGGDSGRTISIAVGDAPLVGETRRYAEARARFAAGMSILSAGTPMFFMGEESGASEDYRYDDFVEHRENILAAARGEGRNLCAFYRDLIHLRRERPAARTHELRVVHVHNGNRVLAFLRPHEDGDLLVVANLKDTPYEAGYRIQGLPDGTWREVLNSDSAEYNGWDQGNRGGDLPGTGGELNVVLPRAGFVVLERRDRPQGQGSQETDERRPAMAAG</sequence>
<proteinExistence type="inferred from homology"/>
<evidence type="ECO:0000256" key="1">
    <source>
        <dbReference type="ARBA" id="ARBA00000826"/>
    </source>
</evidence>
<keyword evidence="4" id="KW-0808">Transferase</keyword>
<name>A0A4R5AWD3_9ACTN</name>
<evidence type="ECO:0000256" key="4">
    <source>
        <dbReference type="ARBA" id="ARBA00022679"/>
    </source>
</evidence>
<evidence type="ECO:0000256" key="3">
    <source>
        <dbReference type="ARBA" id="ARBA00012541"/>
    </source>
</evidence>
<dbReference type="GO" id="GO:0004553">
    <property type="term" value="F:hydrolase activity, hydrolyzing O-glycosyl compounds"/>
    <property type="evidence" value="ECO:0007669"/>
    <property type="project" value="InterPro"/>
</dbReference>
<dbReference type="Pfam" id="PF02922">
    <property type="entry name" value="CBM_48"/>
    <property type="match status" value="1"/>
</dbReference>
<protein>
    <recommendedName>
        <fullName evidence="3">1,4-alpha-glucan branching enzyme</fullName>
        <ecNumber evidence="3">2.4.1.18</ecNumber>
    </recommendedName>
</protein>
<evidence type="ECO:0000256" key="2">
    <source>
        <dbReference type="ARBA" id="ARBA00009000"/>
    </source>
</evidence>
<dbReference type="InterPro" id="IPR017853">
    <property type="entry name" value="GH"/>
</dbReference>
<dbReference type="PIRSF" id="PIRSF000463">
    <property type="entry name" value="GlgB"/>
    <property type="match status" value="1"/>
</dbReference>
<feature type="active site" description="Proton donor" evidence="5">
    <location>
        <position position="529"/>
    </location>
</feature>
<gene>
    <name evidence="8" type="ORF">E1298_30095</name>
</gene>